<dbReference type="AlphaFoldDB" id="A0A0H3B6V5"/>
<accession>A0A0H3B6V5</accession>
<organism evidence="1">
    <name type="scientific">Yersinia pseudotuberculosis serotype O:3 (strain YPIII)</name>
    <dbReference type="NCBI Taxonomy" id="502800"/>
    <lineage>
        <taxon>Bacteria</taxon>
        <taxon>Pseudomonadati</taxon>
        <taxon>Pseudomonadota</taxon>
        <taxon>Gammaproteobacteria</taxon>
        <taxon>Enterobacterales</taxon>
        <taxon>Yersiniaceae</taxon>
        <taxon>Yersinia</taxon>
    </lineage>
</organism>
<reference evidence="1" key="1">
    <citation type="submission" date="2008-02" db="EMBL/GenBank/DDBJ databases">
        <title>Complete sequence of Yersinia pseudotuberculosis YPIII.</title>
        <authorList>
            <consortium name="US DOE Joint Genome Institute"/>
            <person name="Challacombe J.F."/>
            <person name="Bruce D."/>
            <person name="Detter J.C."/>
            <person name="Green L."/>
            <person name="Land M."/>
            <person name="Munk C."/>
            <person name="Lindler L.E."/>
            <person name="Nikolich M.P."/>
            <person name="Brettin T."/>
        </authorList>
    </citation>
    <scope>NUCLEOTIDE SEQUENCE</scope>
    <source>
        <strain evidence="1">YPIII</strain>
    </source>
</reference>
<evidence type="ECO:0000313" key="1">
    <source>
        <dbReference type="EMBL" id="ACA70016.1"/>
    </source>
</evidence>
<dbReference type="KEGG" id="ypy:YPK_3749"/>
<dbReference type="PATRIC" id="fig|502800.11.peg.98"/>
<name>A0A0H3B6V5_YERPY</name>
<gene>
    <name evidence="1" type="ordered locus">YPK_3749</name>
</gene>
<dbReference type="EMBL" id="CP000950">
    <property type="protein sequence ID" value="ACA70016.1"/>
    <property type="molecule type" value="Genomic_DNA"/>
</dbReference>
<dbReference type="RefSeq" id="WP_012304662.1">
    <property type="nucleotide sequence ID" value="NZ_CP009792.1"/>
</dbReference>
<proteinExistence type="predicted"/>
<protein>
    <submittedName>
        <fullName evidence="1">Uncharacterized protein</fullName>
    </submittedName>
</protein>
<sequence>MEKAREMEQGVWDLGAMYADRMLDKGKEVIEAEIRAYLRDAINDVIPRNY</sequence>